<accession>A0A0P1G1I3</accession>
<dbReference type="RefSeq" id="WP_058288509.1">
    <property type="nucleotide sequence ID" value="NZ_CYSD01000012.1"/>
</dbReference>
<evidence type="ECO:0000313" key="3">
    <source>
        <dbReference type="EMBL" id="CUH75396.1"/>
    </source>
</evidence>
<feature type="transmembrane region" description="Helical" evidence="1">
    <location>
        <begin position="87"/>
        <end position="113"/>
    </location>
</feature>
<dbReference type="OrthoDB" id="7028951at2"/>
<dbReference type="Pfam" id="PF04397">
    <property type="entry name" value="LytTR"/>
    <property type="match status" value="1"/>
</dbReference>
<protein>
    <submittedName>
        <fullName evidence="3">Response regulator of the LytR/AlgR family protein</fullName>
    </submittedName>
</protein>
<name>A0A0P1G1I3_9RHOB</name>
<dbReference type="GO" id="GO:0003677">
    <property type="term" value="F:DNA binding"/>
    <property type="evidence" value="ECO:0007669"/>
    <property type="project" value="InterPro"/>
</dbReference>
<dbReference type="EMBL" id="CYSD01000012">
    <property type="protein sequence ID" value="CUH75396.1"/>
    <property type="molecule type" value="Genomic_DNA"/>
</dbReference>
<dbReference type="SMART" id="SM00850">
    <property type="entry name" value="LytTR"/>
    <property type="match status" value="1"/>
</dbReference>
<dbReference type="AlphaFoldDB" id="A0A0P1G1I3"/>
<dbReference type="InterPro" id="IPR007492">
    <property type="entry name" value="LytTR_DNA-bd_dom"/>
</dbReference>
<evidence type="ECO:0000313" key="4">
    <source>
        <dbReference type="Proteomes" id="UP000052022"/>
    </source>
</evidence>
<dbReference type="PROSITE" id="PS50930">
    <property type="entry name" value="HTH_LYTTR"/>
    <property type="match status" value="1"/>
</dbReference>
<feature type="domain" description="HTH LytTR-type" evidence="2">
    <location>
        <begin position="178"/>
        <end position="264"/>
    </location>
</feature>
<feature type="transmembrane region" description="Helical" evidence="1">
    <location>
        <begin position="125"/>
        <end position="146"/>
    </location>
</feature>
<sequence length="266" mass="28846">MDFTALHFAIRELHALMRIPTPWICAAGAGLILGLLAPFGTEDTLSLAMRLFYWVFLACLTLFTGSFVNCLMRSFTQRFPPLPHPGGIAVVALVGGAIGAAVLAEVFFMNWLVFGLSPLRRGYTVPIALNTLAISIVVNGLITWVTDQLSQDSGSRAEAAPRPVPALINRLPLDKRGDLISLSVQDHYVEVTTTKGREMVLMRLTDAIREAGGGFQIHRSHWVADGAVTAAQRKSSAAEVTLSDGRALPVSRTYLPVLKEKGLLPR</sequence>
<gene>
    <name evidence="3" type="ORF">TRM7557_00367</name>
</gene>
<keyword evidence="4" id="KW-1185">Reference proteome</keyword>
<keyword evidence="1" id="KW-0812">Transmembrane</keyword>
<evidence type="ECO:0000259" key="2">
    <source>
        <dbReference type="PROSITE" id="PS50930"/>
    </source>
</evidence>
<reference evidence="3 4" key="1">
    <citation type="submission" date="2015-09" db="EMBL/GenBank/DDBJ databases">
        <authorList>
            <consortium name="Swine Surveillance"/>
        </authorList>
    </citation>
    <scope>NUCLEOTIDE SEQUENCE [LARGE SCALE GENOMIC DNA]</scope>
    <source>
        <strain evidence="3 4">CECT 7557</strain>
    </source>
</reference>
<evidence type="ECO:0000256" key="1">
    <source>
        <dbReference type="SAM" id="Phobius"/>
    </source>
</evidence>
<feature type="transmembrane region" description="Helical" evidence="1">
    <location>
        <begin position="51"/>
        <end position="75"/>
    </location>
</feature>
<keyword evidence="1" id="KW-0472">Membrane</keyword>
<dbReference type="STRING" id="928856.SAMN04488049_103417"/>
<feature type="transmembrane region" description="Helical" evidence="1">
    <location>
        <begin position="21"/>
        <end position="39"/>
    </location>
</feature>
<organism evidence="3 4">
    <name type="scientific">Tritonibacter multivorans</name>
    <dbReference type="NCBI Taxonomy" id="928856"/>
    <lineage>
        <taxon>Bacteria</taxon>
        <taxon>Pseudomonadati</taxon>
        <taxon>Pseudomonadota</taxon>
        <taxon>Alphaproteobacteria</taxon>
        <taxon>Rhodobacterales</taxon>
        <taxon>Paracoccaceae</taxon>
        <taxon>Tritonibacter</taxon>
    </lineage>
</organism>
<dbReference type="Gene3D" id="2.40.50.1020">
    <property type="entry name" value="LytTr DNA-binding domain"/>
    <property type="match status" value="1"/>
</dbReference>
<keyword evidence="1" id="KW-1133">Transmembrane helix</keyword>
<proteinExistence type="predicted"/>
<dbReference type="Proteomes" id="UP000052022">
    <property type="component" value="Unassembled WGS sequence"/>
</dbReference>